<dbReference type="PANTHER" id="PTHR24106">
    <property type="entry name" value="NACHT, LRR AND CARD DOMAINS-CONTAINING"/>
    <property type="match status" value="1"/>
</dbReference>
<keyword evidence="3" id="KW-0433">Leucine-rich repeat</keyword>
<sequence>MRTQDCSLETVSDPQKSEVQELCRLGQGRRPTCRGQTADMDSENMMKEVQDRLKSHFQCKFTWINEGTSDGRSRLDHVYTRLYITDPASQFDFRSHEILDHFKVSDQTGQTTRGYEQIDCQDIFTTGRKSFQLPVGDGPIRTVMTKGIAGIGKTFAVQFFTLNWAEGKFNQDIDLIFLLPFRELNMLKQGEYSLMQLLLHFYPQLSPLENTPHLTSMHILVILDGLDESRFPLDFDGGGRVSDIGQKSTVSVLLTSLIRGDLLPNARLWITSRPAAVRQVPARYIDQMTEVQGFTDQDKEIYFRKRFNDSAEVLSYLKRMVSFYFMGHIPIFCWILAEVLKNGEERSRSIRTMTELYIHYLLIQVRTSEQKYGEKDSKDEAKHGLSRSQNADMVLNLSRLAFEQLQKGNILFYDNDLQECGINVDEASVFFGFCSEILKQERGLYQQKMFSFVHLSFQEFLAALHVFHCCATDRSTLTPFLGEDVTNLSWLELQKKVMDKALQNENGQFDLFLCFFLGLSLESNQTMLQALLPETNSSTDTSEEMKMYLRSFHTGNLSAEKLMNLLLWKFELKEERFQEEVLNFLNGNTALLPVDCAVLSTVLQISGEVIEELDLTSCLLPHEGHEKLLLNVKKVLLKQPHSFSVRLPCLFTAQSHLRDLSVECFPSSFIEDHRKLFASLDSPDCKLESLRLTGFFLNFLFCHALFSVLQSKQSALRVLDLNNCRYSYQCEADNPMAHSEDKLSEKPKTMESREDIDDELTLLTLIPTALIGPVCELEEFRMPGCCLRSRCCQVFASALCSNSQLKELDLSRNPLQDLGAQLLSAGLGSSKCKLQILRLSSCGITEEGCTSLASALKSNPSHLRELDLSYNYPGELGVRLLSERLQNPECSLEKLK</sequence>
<evidence type="ECO:0000256" key="6">
    <source>
        <dbReference type="ARBA" id="ARBA00022840"/>
    </source>
</evidence>
<reference evidence="8" key="1">
    <citation type="submission" date="2019-06" db="EMBL/GenBank/DDBJ databases">
        <authorList>
            <consortium name="Wellcome Sanger Institute Data Sharing"/>
        </authorList>
    </citation>
    <scope>NUCLEOTIDE SEQUENCE [LARGE SCALE GENOMIC DNA]</scope>
</reference>
<evidence type="ECO:0000256" key="4">
    <source>
        <dbReference type="ARBA" id="ARBA00022737"/>
    </source>
</evidence>
<comment type="subcellular location">
    <subcellularLocation>
        <location evidence="1">Cytoplasm</location>
    </subcellularLocation>
</comment>
<evidence type="ECO:0000259" key="7">
    <source>
        <dbReference type="PROSITE" id="PS50837"/>
    </source>
</evidence>
<evidence type="ECO:0000313" key="9">
    <source>
        <dbReference type="Proteomes" id="UP000472267"/>
    </source>
</evidence>
<dbReference type="AlphaFoldDB" id="A0A672HAQ0"/>
<dbReference type="Pfam" id="PF17779">
    <property type="entry name" value="WHD_NOD2"/>
    <property type="match status" value="1"/>
</dbReference>
<keyword evidence="2" id="KW-0963">Cytoplasm</keyword>
<accession>A0A672HAQ0</accession>
<proteinExistence type="predicted"/>
<protein>
    <recommendedName>
        <fullName evidence="7">NACHT domain-containing protein</fullName>
    </recommendedName>
</protein>
<name>A0A672HAQ0_SALFA</name>
<dbReference type="Pfam" id="PF05729">
    <property type="entry name" value="NACHT"/>
    <property type="match status" value="1"/>
</dbReference>
<dbReference type="InterPro" id="IPR027417">
    <property type="entry name" value="P-loop_NTPase"/>
</dbReference>
<dbReference type="InterPro" id="IPR029495">
    <property type="entry name" value="NACHT-assoc"/>
</dbReference>
<evidence type="ECO:0000256" key="1">
    <source>
        <dbReference type="ARBA" id="ARBA00004496"/>
    </source>
</evidence>
<dbReference type="Gene3D" id="3.40.50.300">
    <property type="entry name" value="P-loop containing nucleotide triphosphate hydrolases"/>
    <property type="match status" value="1"/>
</dbReference>
<dbReference type="InterPro" id="IPR001611">
    <property type="entry name" value="Leu-rich_rpt"/>
</dbReference>
<dbReference type="GO" id="GO:0005737">
    <property type="term" value="C:cytoplasm"/>
    <property type="evidence" value="ECO:0007669"/>
    <property type="project" value="UniProtKB-SubCell"/>
</dbReference>
<evidence type="ECO:0000256" key="2">
    <source>
        <dbReference type="ARBA" id="ARBA00022490"/>
    </source>
</evidence>
<keyword evidence="5" id="KW-0547">Nucleotide-binding</keyword>
<dbReference type="InParanoid" id="A0A672HAQ0"/>
<dbReference type="FunFam" id="3.40.50.300:FF:000210">
    <property type="entry name" value="Si:dkey-16p6.1"/>
    <property type="match status" value="1"/>
</dbReference>
<dbReference type="InterPro" id="IPR032675">
    <property type="entry name" value="LRR_dom_sf"/>
</dbReference>
<dbReference type="Pfam" id="PF14484">
    <property type="entry name" value="FISNA"/>
    <property type="match status" value="1"/>
</dbReference>
<dbReference type="PROSITE" id="PS50837">
    <property type="entry name" value="NACHT"/>
    <property type="match status" value="1"/>
</dbReference>
<evidence type="ECO:0000256" key="3">
    <source>
        <dbReference type="ARBA" id="ARBA00022614"/>
    </source>
</evidence>
<keyword evidence="6" id="KW-0067">ATP-binding</keyword>
<dbReference type="InterPro" id="IPR051261">
    <property type="entry name" value="NLR"/>
</dbReference>
<dbReference type="Ensembl" id="ENSSFAT00005027270.1">
    <property type="protein sequence ID" value="ENSSFAP00005026238.1"/>
    <property type="gene ID" value="ENSSFAG00005013477.1"/>
</dbReference>
<dbReference type="Proteomes" id="UP000472267">
    <property type="component" value="Chromosome 10"/>
</dbReference>
<dbReference type="InterPro" id="IPR007111">
    <property type="entry name" value="NACHT_NTPase"/>
</dbReference>
<feature type="domain" description="NACHT" evidence="7">
    <location>
        <begin position="141"/>
        <end position="276"/>
    </location>
</feature>
<keyword evidence="9" id="KW-1185">Reference proteome</keyword>
<dbReference type="SMART" id="SM01288">
    <property type="entry name" value="FISNA"/>
    <property type="match status" value="1"/>
</dbReference>
<dbReference type="GO" id="GO:0005524">
    <property type="term" value="F:ATP binding"/>
    <property type="evidence" value="ECO:0007669"/>
    <property type="project" value="UniProtKB-KW"/>
</dbReference>
<dbReference type="Pfam" id="PF17776">
    <property type="entry name" value="NLRC4_HD2"/>
    <property type="match status" value="1"/>
</dbReference>
<dbReference type="InterPro" id="IPR041267">
    <property type="entry name" value="NLRP_HD2"/>
</dbReference>
<reference evidence="8" key="3">
    <citation type="submission" date="2025-09" db="UniProtKB">
        <authorList>
            <consortium name="Ensembl"/>
        </authorList>
    </citation>
    <scope>IDENTIFICATION</scope>
</reference>
<dbReference type="SUPFAM" id="SSF52047">
    <property type="entry name" value="RNI-like"/>
    <property type="match status" value="1"/>
</dbReference>
<dbReference type="SMART" id="SM00368">
    <property type="entry name" value="LRR_RI"/>
    <property type="match status" value="3"/>
</dbReference>
<organism evidence="8 9">
    <name type="scientific">Salarias fasciatus</name>
    <name type="common">Jewelled blenny</name>
    <name type="synonym">Blennius fasciatus</name>
    <dbReference type="NCBI Taxonomy" id="181472"/>
    <lineage>
        <taxon>Eukaryota</taxon>
        <taxon>Metazoa</taxon>
        <taxon>Chordata</taxon>
        <taxon>Craniata</taxon>
        <taxon>Vertebrata</taxon>
        <taxon>Euteleostomi</taxon>
        <taxon>Actinopterygii</taxon>
        <taxon>Neopterygii</taxon>
        <taxon>Teleostei</taxon>
        <taxon>Neoteleostei</taxon>
        <taxon>Acanthomorphata</taxon>
        <taxon>Ovalentaria</taxon>
        <taxon>Blenniimorphae</taxon>
        <taxon>Blenniiformes</taxon>
        <taxon>Blennioidei</taxon>
        <taxon>Blenniidae</taxon>
        <taxon>Salariinae</taxon>
        <taxon>Salarias</taxon>
    </lineage>
</organism>
<dbReference type="InterPro" id="IPR041075">
    <property type="entry name" value="NOD1/2_WH"/>
</dbReference>
<dbReference type="OMA" id="GNDQNNM"/>
<dbReference type="Gene3D" id="3.80.10.10">
    <property type="entry name" value="Ribonuclease Inhibitor"/>
    <property type="match status" value="2"/>
</dbReference>
<reference evidence="8" key="2">
    <citation type="submission" date="2025-08" db="UniProtKB">
        <authorList>
            <consortium name="Ensembl"/>
        </authorList>
    </citation>
    <scope>IDENTIFICATION</scope>
</reference>
<keyword evidence="4" id="KW-0677">Repeat</keyword>
<evidence type="ECO:0000256" key="5">
    <source>
        <dbReference type="ARBA" id="ARBA00022741"/>
    </source>
</evidence>
<dbReference type="Pfam" id="PF13516">
    <property type="entry name" value="LRR_6"/>
    <property type="match status" value="2"/>
</dbReference>
<evidence type="ECO:0000313" key="8">
    <source>
        <dbReference type="Ensembl" id="ENSSFAP00005026238.1"/>
    </source>
</evidence>